<dbReference type="GO" id="GO:0006950">
    <property type="term" value="P:response to stress"/>
    <property type="evidence" value="ECO:0007669"/>
    <property type="project" value="UniProtKB-ARBA"/>
</dbReference>
<dbReference type="SUPFAM" id="SSF52047">
    <property type="entry name" value="RNI-like"/>
    <property type="match status" value="1"/>
</dbReference>
<evidence type="ECO:0000256" key="23">
    <source>
        <dbReference type="SAM" id="SignalP"/>
    </source>
</evidence>
<evidence type="ECO:0000256" key="22">
    <source>
        <dbReference type="SAM" id="Phobius"/>
    </source>
</evidence>
<evidence type="ECO:0000256" key="19">
    <source>
        <dbReference type="ARBA" id="ARBA00047899"/>
    </source>
</evidence>
<evidence type="ECO:0000256" key="4">
    <source>
        <dbReference type="ARBA" id="ARBA00022475"/>
    </source>
</evidence>
<comment type="catalytic activity">
    <reaction evidence="19">
        <text>L-threonyl-[protein] + ATP = O-phospho-L-threonyl-[protein] + ADP + H(+)</text>
        <dbReference type="Rhea" id="RHEA:46608"/>
        <dbReference type="Rhea" id="RHEA-COMP:11060"/>
        <dbReference type="Rhea" id="RHEA-COMP:11605"/>
        <dbReference type="ChEBI" id="CHEBI:15378"/>
        <dbReference type="ChEBI" id="CHEBI:30013"/>
        <dbReference type="ChEBI" id="CHEBI:30616"/>
        <dbReference type="ChEBI" id="CHEBI:61977"/>
        <dbReference type="ChEBI" id="CHEBI:456216"/>
        <dbReference type="EC" id="2.7.11.1"/>
    </reaction>
</comment>
<evidence type="ECO:0000256" key="1">
    <source>
        <dbReference type="ARBA" id="ARBA00004251"/>
    </source>
</evidence>
<keyword evidence="13" id="KW-0418">Kinase</keyword>
<evidence type="ECO:0000256" key="14">
    <source>
        <dbReference type="ARBA" id="ARBA00022840"/>
    </source>
</evidence>
<keyword evidence="5" id="KW-0723">Serine/threonine-protein kinase</keyword>
<evidence type="ECO:0000256" key="11">
    <source>
        <dbReference type="ARBA" id="ARBA00022737"/>
    </source>
</evidence>
<dbReference type="InterPro" id="IPR000719">
    <property type="entry name" value="Prot_kinase_dom"/>
</dbReference>
<evidence type="ECO:0000256" key="8">
    <source>
        <dbReference type="ARBA" id="ARBA00022679"/>
    </source>
</evidence>
<dbReference type="PROSITE" id="PS00107">
    <property type="entry name" value="PROTEIN_KINASE_ATP"/>
    <property type="match status" value="1"/>
</dbReference>
<evidence type="ECO:0000256" key="18">
    <source>
        <dbReference type="ARBA" id="ARBA00023180"/>
    </source>
</evidence>
<comment type="catalytic activity">
    <reaction evidence="20">
        <text>L-seryl-[protein] + ATP = O-phospho-L-seryl-[protein] + ADP + H(+)</text>
        <dbReference type="Rhea" id="RHEA:17989"/>
        <dbReference type="Rhea" id="RHEA-COMP:9863"/>
        <dbReference type="Rhea" id="RHEA-COMP:11604"/>
        <dbReference type="ChEBI" id="CHEBI:15378"/>
        <dbReference type="ChEBI" id="CHEBI:29999"/>
        <dbReference type="ChEBI" id="CHEBI:30616"/>
        <dbReference type="ChEBI" id="CHEBI:83421"/>
        <dbReference type="ChEBI" id="CHEBI:456216"/>
        <dbReference type="EC" id="2.7.11.1"/>
    </reaction>
</comment>
<keyword evidence="4" id="KW-1003">Cell membrane</keyword>
<protein>
    <recommendedName>
        <fullName evidence="3">non-specific serine/threonine protein kinase</fullName>
        <ecNumber evidence="3">2.7.11.1</ecNumber>
    </recommendedName>
</protein>
<evidence type="ECO:0000256" key="5">
    <source>
        <dbReference type="ARBA" id="ARBA00022527"/>
    </source>
</evidence>
<dbReference type="InterPro" id="IPR013210">
    <property type="entry name" value="LRR_N_plant-typ"/>
</dbReference>
<dbReference type="FunFam" id="3.30.200.20:FF:000260">
    <property type="entry name" value="LRR receptor-like serine/threonine-protein kinase RPK2"/>
    <property type="match status" value="1"/>
</dbReference>
<keyword evidence="14 21" id="KW-0067">ATP-binding</keyword>
<dbReference type="OMA" id="CTDKRPE"/>
<evidence type="ECO:0000313" key="26">
    <source>
        <dbReference type="Proteomes" id="UP000029981"/>
    </source>
</evidence>
<dbReference type="PROSITE" id="PS50011">
    <property type="entry name" value="PROTEIN_KINASE_DOM"/>
    <property type="match status" value="1"/>
</dbReference>
<evidence type="ECO:0000256" key="21">
    <source>
        <dbReference type="PROSITE-ProRule" id="PRU10141"/>
    </source>
</evidence>
<dbReference type="Gene3D" id="3.80.10.10">
    <property type="entry name" value="Ribonuclease Inhibitor"/>
    <property type="match status" value="3"/>
</dbReference>
<dbReference type="InterPro" id="IPR017441">
    <property type="entry name" value="Protein_kinase_ATP_BS"/>
</dbReference>
<evidence type="ECO:0000256" key="12">
    <source>
        <dbReference type="ARBA" id="ARBA00022741"/>
    </source>
</evidence>
<evidence type="ECO:0000256" key="17">
    <source>
        <dbReference type="ARBA" id="ARBA00023170"/>
    </source>
</evidence>
<dbReference type="InterPro" id="IPR032675">
    <property type="entry name" value="LRR_dom_sf"/>
</dbReference>
<dbReference type="EC" id="2.7.11.1" evidence="3"/>
<keyword evidence="12 21" id="KW-0547">Nucleotide-binding</keyword>
<keyword evidence="10 23" id="KW-0732">Signal</keyword>
<feature type="domain" description="Protein kinase" evidence="24">
    <location>
        <begin position="667"/>
        <end position="945"/>
    </location>
</feature>
<evidence type="ECO:0000256" key="13">
    <source>
        <dbReference type="ARBA" id="ARBA00022777"/>
    </source>
</evidence>
<dbReference type="FunFam" id="3.80.10.10:FF:000383">
    <property type="entry name" value="Leucine-rich repeat receptor protein kinase EMS1"/>
    <property type="match status" value="1"/>
</dbReference>
<dbReference type="GO" id="GO:0004674">
    <property type="term" value="F:protein serine/threonine kinase activity"/>
    <property type="evidence" value="ECO:0007669"/>
    <property type="project" value="UniProtKB-KW"/>
</dbReference>
<dbReference type="PANTHER" id="PTHR48053:SF113">
    <property type="entry name" value="PROTEIN KINASE DOMAIN-CONTAINING PROTEIN"/>
    <property type="match status" value="1"/>
</dbReference>
<comment type="similarity">
    <text evidence="2">Belongs to the protein kinase superfamily. Ser/Thr protein kinase family.</text>
</comment>
<dbReference type="Pfam" id="PF00560">
    <property type="entry name" value="LRR_1"/>
    <property type="match status" value="10"/>
</dbReference>
<keyword evidence="6" id="KW-0597">Phosphoprotein</keyword>
<sequence length="956" mass="105878">MQLHSRHFFLLVCFSFHLYVVFALTSDGLALLSLQSRWTSHTPFIPLWNASDSTPCSWAGIECDQNLRVVTFNLSFYGVSGHLGPEISSLTQLRTIDLTTNDFSGEIPYGIGNCSHLEYLDLSFNQFSGQIPQSLTLLTNLTFLNFHDNVLTGAIPNSLFQNLNLLNQLSGNIPPEFGACKSLKELNLYVNQFEGRIPSELGLLSKLEVLQLFSNHLIGQIPISIWKIASLQHILLYNNNLSGELPLIITELKHLKNISLFNNQFSGVIPQSLGLNRSLVQVELTNNKFSGQIPPNLCFGKTLRVLNLGLNQFQGSIPSDIGTCLTLQRLILRRNNLTGVLPEFMRNHGLQFMDASENNLNEKIPLSLGNCINLTSVDLSRNKLTGLVPNELGNLVNIQSLSLSHNFLEGPLPPSLSNWTKLNNFDVGFNLLNGSISHSLAGWKVISTLILTENQFTGGIPNVLSELESLSVLDLGGNLFGGEIPSSIGGWKNMFYFLNFSDNGLTGQIPSELKNLIMVENLDISHNNLTGSIRVLGELSSLLVELNISYNFFTGTVPPTLMKFLNSHPASFLGNSGLCISCDETDGLICNRSSSIKTCASHSSSRLNNTQIAMIAFGSSLFIVFLLLGLVYKFVYIRRNKDTFDTFAEVGTTSLLVHKVIEATDNLDERFIIGRGAHGVVYKALLDSKTTFAVKKLTFGGCKGGSQSMIREIETVGRIKHRNLIALEDCWFGKDHGLLIYRYQANGSLDDVLHQMNPAPFLPWEVRYNIAIGIAHGLIYLHYDCDPPIIHRDIKPQNVLLDSEMEPRIADFGLAKLLDQTSAPAVSSLFAGTIGYIAPENAFSAAKNKASDVYSYGVVLLELITRKKPSDASFTEVGSITAWVRSGWNETGEIDSIVDPMLVEELLDSDRREQIKKVILLALRCTEKDPNKRPIMIDVLNHLIDLKINQSRVFLD</sequence>
<feature type="transmembrane region" description="Helical" evidence="22">
    <location>
        <begin position="612"/>
        <end position="632"/>
    </location>
</feature>
<evidence type="ECO:0000313" key="25">
    <source>
        <dbReference type="EMBL" id="KGN58491.1"/>
    </source>
</evidence>
<name>A0A0A0LEL6_CUCSA</name>
<dbReference type="InterPro" id="IPR008271">
    <property type="entry name" value="Ser/Thr_kinase_AS"/>
</dbReference>
<keyword evidence="26" id="KW-1185">Reference proteome</keyword>
<evidence type="ECO:0000259" key="24">
    <source>
        <dbReference type="PROSITE" id="PS50011"/>
    </source>
</evidence>
<keyword evidence="16 22" id="KW-0472">Membrane</keyword>
<dbReference type="CDD" id="cd14066">
    <property type="entry name" value="STKc_IRAK"/>
    <property type="match status" value="1"/>
</dbReference>
<dbReference type="SUPFAM" id="SSF56112">
    <property type="entry name" value="Protein kinase-like (PK-like)"/>
    <property type="match status" value="1"/>
</dbReference>
<keyword evidence="11" id="KW-0677">Repeat</keyword>
<dbReference type="FunFam" id="3.80.10.10:FF:000095">
    <property type="entry name" value="LRR receptor-like serine/threonine-protein kinase GSO1"/>
    <property type="match status" value="1"/>
</dbReference>
<dbReference type="SMART" id="SM00220">
    <property type="entry name" value="S_TKc"/>
    <property type="match status" value="1"/>
</dbReference>
<dbReference type="InterPro" id="IPR001611">
    <property type="entry name" value="Leu-rich_rpt"/>
</dbReference>
<reference evidence="25 26" key="4">
    <citation type="journal article" date="2011" name="BMC Genomics">
        <title>RNA-Seq improves annotation of protein-coding genes in the cucumber genome.</title>
        <authorList>
            <person name="Li Z."/>
            <person name="Zhang Z."/>
            <person name="Yan P."/>
            <person name="Huang S."/>
            <person name="Fei Z."/>
            <person name="Lin K."/>
        </authorList>
    </citation>
    <scope>NUCLEOTIDE SEQUENCE [LARGE SCALE GENOMIC DNA]</scope>
    <source>
        <strain evidence="26">cv. 9930</strain>
    </source>
</reference>
<dbReference type="eggNOG" id="ENOG502QUAH">
    <property type="taxonomic scope" value="Eukaryota"/>
</dbReference>
<feature type="chain" id="PRO_5001966042" description="non-specific serine/threonine protein kinase" evidence="23">
    <location>
        <begin position="24"/>
        <end position="956"/>
    </location>
</feature>
<feature type="binding site" evidence="21">
    <location>
        <position position="696"/>
    </location>
    <ligand>
        <name>ATP</name>
        <dbReference type="ChEBI" id="CHEBI:30616"/>
    </ligand>
</feature>
<dbReference type="Pfam" id="PF08263">
    <property type="entry name" value="LRRNT_2"/>
    <property type="match status" value="1"/>
</dbReference>
<dbReference type="Gene3D" id="1.10.510.10">
    <property type="entry name" value="Transferase(Phosphotransferase) domain 1"/>
    <property type="match status" value="1"/>
</dbReference>
<evidence type="ECO:0000256" key="10">
    <source>
        <dbReference type="ARBA" id="ARBA00022729"/>
    </source>
</evidence>
<dbReference type="GO" id="GO:0005886">
    <property type="term" value="C:plasma membrane"/>
    <property type="evidence" value="ECO:0007669"/>
    <property type="project" value="UniProtKB-SubCell"/>
</dbReference>
<dbReference type="GO" id="GO:0005524">
    <property type="term" value="F:ATP binding"/>
    <property type="evidence" value="ECO:0007669"/>
    <property type="project" value="UniProtKB-UniRule"/>
</dbReference>
<dbReference type="FunFam" id="3.80.10.10:FF:000627">
    <property type="entry name" value="Probable leucine-rich repeat receptor-like protein kinase At2g33170"/>
    <property type="match status" value="1"/>
</dbReference>
<dbReference type="AlphaFoldDB" id="A0A0A0LEL6"/>
<evidence type="ECO:0000256" key="3">
    <source>
        <dbReference type="ARBA" id="ARBA00012513"/>
    </source>
</evidence>
<reference evidence="25 26" key="3">
    <citation type="journal article" date="2010" name="BMC Genomics">
        <title>Transcriptome sequencing and comparative analysis of cucumber flowers with different sex types.</title>
        <authorList>
            <person name="Guo S."/>
            <person name="Zheng Y."/>
            <person name="Joung J.G."/>
            <person name="Liu S."/>
            <person name="Zhang Z."/>
            <person name="Crasta O.R."/>
            <person name="Sobral B.W."/>
            <person name="Xu Y."/>
            <person name="Huang S."/>
            <person name="Fei Z."/>
        </authorList>
    </citation>
    <scope>NUCLEOTIDE SEQUENCE [LARGE SCALE GENOMIC DNA]</scope>
    <source>
        <strain evidence="26">cv. 9930</strain>
    </source>
</reference>
<dbReference type="SUPFAM" id="SSF52058">
    <property type="entry name" value="L domain-like"/>
    <property type="match status" value="1"/>
</dbReference>
<keyword evidence="15 22" id="KW-1133">Transmembrane helix</keyword>
<feature type="signal peptide" evidence="23">
    <location>
        <begin position="1"/>
        <end position="23"/>
    </location>
</feature>
<evidence type="ECO:0000256" key="6">
    <source>
        <dbReference type="ARBA" id="ARBA00022553"/>
    </source>
</evidence>
<keyword evidence="9 22" id="KW-0812">Transmembrane</keyword>
<gene>
    <name evidence="25" type="ORF">Csa_3G651760</name>
</gene>
<evidence type="ECO:0000256" key="2">
    <source>
        <dbReference type="ARBA" id="ARBA00008684"/>
    </source>
</evidence>
<dbReference type="Gramene" id="KGN58491">
    <property type="protein sequence ID" value="KGN58491"/>
    <property type="gene ID" value="Csa_3G651760"/>
</dbReference>
<organism evidence="25 26">
    <name type="scientific">Cucumis sativus</name>
    <name type="common">Cucumber</name>
    <dbReference type="NCBI Taxonomy" id="3659"/>
    <lineage>
        <taxon>Eukaryota</taxon>
        <taxon>Viridiplantae</taxon>
        <taxon>Streptophyta</taxon>
        <taxon>Embryophyta</taxon>
        <taxon>Tracheophyta</taxon>
        <taxon>Spermatophyta</taxon>
        <taxon>Magnoliopsida</taxon>
        <taxon>eudicotyledons</taxon>
        <taxon>Gunneridae</taxon>
        <taxon>Pentapetalae</taxon>
        <taxon>rosids</taxon>
        <taxon>fabids</taxon>
        <taxon>Cucurbitales</taxon>
        <taxon>Cucurbitaceae</taxon>
        <taxon>Benincaseae</taxon>
        <taxon>Cucumis</taxon>
    </lineage>
</organism>
<evidence type="ECO:0000256" key="9">
    <source>
        <dbReference type="ARBA" id="ARBA00022692"/>
    </source>
</evidence>
<evidence type="ECO:0000256" key="7">
    <source>
        <dbReference type="ARBA" id="ARBA00022614"/>
    </source>
</evidence>
<dbReference type="InterPro" id="IPR011009">
    <property type="entry name" value="Kinase-like_dom_sf"/>
</dbReference>
<keyword evidence="18" id="KW-0325">Glycoprotein</keyword>
<evidence type="ECO:0000256" key="20">
    <source>
        <dbReference type="ARBA" id="ARBA00048679"/>
    </source>
</evidence>
<proteinExistence type="inferred from homology"/>
<keyword evidence="7" id="KW-0433">Leucine-rich repeat</keyword>
<dbReference type="EMBL" id="CM002924">
    <property type="protein sequence ID" value="KGN58491.1"/>
    <property type="molecule type" value="Genomic_DNA"/>
</dbReference>
<evidence type="ECO:0000256" key="15">
    <source>
        <dbReference type="ARBA" id="ARBA00022989"/>
    </source>
</evidence>
<keyword evidence="17" id="KW-0675">Receptor</keyword>
<dbReference type="Proteomes" id="UP000029981">
    <property type="component" value="Chromosome 3"/>
</dbReference>
<dbReference type="Gene3D" id="3.30.200.20">
    <property type="entry name" value="Phosphorylase Kinase, domain 1"/>
    <property type="match status" value="1"/>
</dbReference>
<reference evidence="25 26" key="1">
    <citation type="journal article" date="2009" name="Nat. Genet.">
        <title>The genome of the cucumber, Cucumis sativus L.</title>
        <authorList>
            <person name="Huang S."/>
            <person name="Li R."/>
            <person name="Zhang Z."/>
            <person name="Li L."/>
            <person name="Gu X."/>
            <person name="Fan W."/>
            <person name="Lucas W.J."/>
            <person name="Wang X."/>
            <person name="Xie B."/>
            <person name="Ni P."/>
            <person name="Ren Y."/>
            <person name="Zhu H."/>
            <person name="Li J."/>
            <person name="Lin K."/>
            <person name="Jin W."/>
            <person name="Fei Z."/>
            <person name="Li G."/>
            <person name="Staub J."/>
            <person name="Kilian A."/>
            <person name="van der Vossen E.A."/>
            <person name="Wu Y."/>
            <person name="Guo J."/>
            <person name="He J."/>
            <person name="Jia Z."/>
            <person name="Ren Y."/>
            <person name="Tian G."/>
            <person name="Lu Y."/>
            <person name="Ruan J."/>
            <person name="Qian W."/>
            <person name="Wang M."/>
            <person name="Huang Q."/>
            <person name="Li B."/>
            <person name="Xuan Z."/>
            <person name="Cao J."/>
            <person name="Asan"/>
            <person name="Wu Z."/>
            <person name="Zhang J."/>
            <person name="Cai Q."/>
            <person name="Bai Y."/>
            <person name="Zhao B."/>
            <person name="Han Y."/>
            <person name="Li Y."/>
            <person name="Li X."/>
            <person name="Wang S."/>
            <person name="Shi Q."/>
            <person name="Liu S."/>
            <person name="Cho W.K."/>
            <person name="Kim J.Y."/>
            <person name="Xu Y."/>
            <person name="Heller-Uszynska K."/>
            <person name="Miao H."/>
            <person name="Cheng Z."/>
            <person name="Zhang S."/>
            <person name="Wu J."/>
            <person name="Yang Y."/>
            <person name="Kang H."/>
            <person name="Li M."/>
            <person name="Liang H."/>
            <person name="Ren X."/>
            <person name="Shi Z."/>
            <person name="Wen M."/>
            <person name="Jian M."/>
            <person name="Yang H."/>
            <person name="Zhang G."/>
            <person name="Yang Z."/>
            <person name="Chen R."/>
            <person name="Liu S."/>
            <person name="Li J."/>
            <person name="Ma L."/>
            <person name="Liu H."/>
            <person name="Zhou Y."/>
            <person name="Zhao J."/>
            <person name="Fang X."/>
            <person name="Li G."/>
            <person name="Fang L."/>
            <person name="Li Y."/>
            <person name="Liu D."/>
            <person name="Zheng H."/>
            <person name="Zhang Y."/>
            <person name="Qin N."/>
            <person name="Li Z."/>
            <person name="Yang G."/>
            <person name="Yang S."/>
            <person name="Bolund L."/>
            <person name="Kristiansen K."/>
            <person name="Zheng H."/>
            <person name="Li S."/>
            <person name="Zhang X."/>
            <person name="Yang H."/>
            <person name="Wang J."/>
            <person name="Sun R."/>
            <person name="Zhang B."/>
            <person name="Jiang S."/>
            <person name="Wang J."/>
            <person name="Du Y."/>
            <person name="Li S."/>
        </authorList>
    </citation>
    <scope>NUCLEOTIDE SEQUENCE [LARGE SCALE GENOMIC DNA]</scope>
    <source>
        <strain evidence="26">cv. 9930</strain>
    </source>
</reference>
<dbReference type="PROSITE" id="PS00108">
    <property type="entry name" value="PROTEIN_KINASE_ST"/>
    <property type="match status" value="1"/>
</dbReference>
<accession>A0A0A0LEL6</accession>
<dbReference type="PANTHER" id="PTHR48053">
    <property type="entry name" value="LEUCINE RICH REPEAT FAMILY PROTEIN, EXPRESSED"/>
    <property type="match status" value="1"/>
</dbReference>
<comment type="subcellular location">
    <subcellularLocation>
        <location evidence="1">Cell membrane</location>
        <topology evidence="1">Single-pass type I membrane protein</topology>
    </subcellularLocation>
</comment>
<dbReference type="FunFam" id="1.10.510.10:FF:000358">
    <property type="entry name" value="Putative leucine-rich repeat receptor-like serine/threonine-protein kinase"/>
    <property type="match status" value="1"/>
</dbReference>
<dbReference type="SMR" id="A0A0A0LEL6"/>
<dbReference type="InterPro" id="IPR003591">
    <property type="entry name" value="Leu-rich_rpt_typical-subtyp"/>
</dbReference>
<evidence type="ECO:0000256" key="16">
    <source>
        <dbReference type="ARBA" id="ARBA00023136"/>
    </source>
</evidence>
<dbReference type="SMART" id="SM00369">
    <property type="entry name" value="LRR_TYP"/>
    <property type="match status" value="7"/>
</dbReference>
<dbReference type="InterPro" id="IPR051716">
    <property type="entry name" value="Plant_RL_S/T_kinase"/>
</dbReference>
<dbReference type="Pfam" id="PF00069">
    <property type="entry name" value="Pkinase"/>
    <property type="match status" value="1"/>
</dbReference>
<keyword evidence="8" id="KW-0808">Transferase</keyword>
<reference evidence="25 26" key="2">
    <citation type="journal article" date="2009" name="PLoS ONE">
        <title>An integrated genetic and cytogenetic map of the cucumber genome.</title>
        <authorList>
            <person name="Ren Y."/>
            <person name="Zhang Z."/>
            <person name="Liu J."/>
            <person name="Staub J.E."/>
            <person name="Han Y."/>
            <person name="Cheng Z."/>
            <person name="Li X."/>
            <person name="Lu J."/>
            <person name="Miao H."/>
            <person name="Kang H."/>
            <person name="Xie B."/>
            <person name="Gu X."/>
            <person name="Wang X."/>
            <person name="Du Y."/>
            <person name="Jin W."/>
            <person name="Huang S."/>
        </authorList>
    </citation>
    <scope>NUCLEOTIDE SEQUENCE [LARGE SCALE GENOMIC DNA]</scope>
    <source>
        <strain evidence="26">cv. 9930</strain>
    </source>
</reference>